<dbReference type="Proteomes" id="UP001177021">
    <property type="component" value="Unassembled WGS sequence"/>
</dbReference>
<name>A0ACB0J8C5_TRIPR</name>
<comment type="caution">
    <text evidence="1">The sequence shown here is derived from an EMBL/GenBank/DDBJ whole genome shotgun (WGS) entry which is preliminary data.</text>
</comment>
<evidence type="ECO:0000313" key="1">
    <source>
        <dbReference type="EMBL" id="CAJ2640228.1"/>
    </source>
</evidence>
<dbReference type="EMBL" id="CASHSV030000024">
    <property type="protein sequence ID" value="CAJ2640228.1"/>
    <property type="molecule type" value="Genomic_DNA"/>
</dbReference>
<proteinExistence type="predicted"/>
<protein>
    <submittedName>
        <fullName evidence="1">Uncharacterized protein</fullName>
    </submittedName>
</protein>
<gene>
    <name evidence="1" type="ORF">MILVUS5_LOCUS10118</name>
</gene>
<accession>A0ACB0J8C5</accession>
<keyword evidence="2" id="KW-1185">Reference proteome</keyword>
<sequence length="94" mass="10810">MHQCTVHVASTIQSLDLRQNPKVLLVLYIVGDLIEVFVLNQNDNNPHTTTDHKFLQGIYNTKIFTIWPSSTHLIFIFHKGTPDHQEHINCSKCT</sequence>
<organism evidence="1 2">
    <name type="scientific">Trifolium pratense</name>
    <name type="common">Red clover</name>
    <dbReference type="NCBI Taxonomy" id="57577"/>
    <lineage>
        <taxon>Eukaryota</taxon>
        <taxon>Viridiplantae</taxon>
        <taxon>Streptophyta</taxon>
        <taxon>Embryophyta</taxon>
        <taxon>Tracheophyta</taxon>
        <taxon>Spermatophyta</taxon>
        <taxon>Magnoliopsida</taxon>
        <taxon>eudicotyledons</taxon>
        <taxon>Gunneridae</taxon>
        <taxon>Pentapetalae</taxon>
        <taxon>rosids</taxon>
        <taxon>fabids</taxon>
        <taxon>Fabales</taxon>
        <taxon>Fabaceae</taxon>
        <taxon>Papilionoideae</taxon>
        <taxon>50 kb inversion clade</taxon>
        <taxon>NPAAA clade</taxon>
        <taxon>Hologalegina</taxon>
        <taxon>IRL clade</taxon>
        <taxon>Trifolieae</taxon>
        <taxon>Trifolium</taxon>
    </lineage>
</organism>
<evidence type="ECO:0000313" key="2">
    <source>
        <dbReference type="Proteomes" id="UP001177021"/>
    </source>
</evidence>
<reference evidence="1" key="1">
    <citation type="submission" date="2023-10" db="EMBL/GenBank/DDBJ databases">
        <authorList>
            <person name="Rodriguez Cubillos JULIANA M."/>
            <person name="De Vega J."/>
        </authorList>
    </citation>
    <scope>NUCLEOTIDE SEQUENCE</scope>
</reference>